<evidence type="ECO:0000313" key="2">
    <source>
        <dbReference type="Proteomes" id="UP000002530"/>
    </source>
</evidence>
<dbReference type="VEuPathDB" id="FungiDB:Afu5g06900"/>
<accession>Q4WU20</accession>
<proteinExistence type="predicted"/>
<dbReference type="Gene3D" id="3.90.640.10">
    <property type="entry name" value="Actin, Chain A, domain 4"/>
    <property type="match status" value="1"/>
</dbReference>
<protein>
    <submittedName>
        <fullName evidence="1">HSP70 family protein</fullName>
    </submittedName>
</protein>
<dbReference type="CDD" id="cd10170">
    <property type="entry name" value="ASKHA_NBD_HSP70"/>
    <property type="match status" value="1"/>
</dbReference>
<dbReference type="KEGG" id="afm:AFUA_5G06900"/>
<dbReference type="SUPFAM" id="SSF53067">
    <property type="entry name" value="Actin-like ATPase domain"/>
    <property type="match status" value="2"/>
</dbReference>
<reference evidence="1 2" key="1">
    <citation type="journal article" date="2005" name="Nature">
        <title>Genomic sequence of the pathogenic and allergenic filamentous fungus Aspergillus fumigatus.</title>
        <authorList>
            <person name="Nierman W.C."/>
            <person name="Pain A."/>
            <person name="Anderson M.J."/>
            <person name="Wortman J.R."/>
            <person name="Kim H.S."/>
            <person name="Arroyo J."/>
            <person name="Berriman M."/>
            <person name="Abe K."/>
            <person name="Archer D.B."/>
            <person name="Bermejo C."/>
            <person name="Bennett J."/>
            <person name="Bowyer P."/>
            <person name="Chen D."/>
            <person name="Collins M."/>
            <person name="Coulsen R."/>
            <person name="Davies R."/>
            <person name="Dyer P.S."/>
            <person name="Farman M."/>
            <person name="Fedorova N."/>
            <person name="Fedorova N."/>
            <person name="Feldblyum T.V."/>
            <person name="Fischer R."/>
            <person name="Fosker N."/>
            <person name="Fraser A."/>
            <person name="Garcia J.L."/>
            <person name="Garcia M.J."/>
            <person name="Goble A."/>
            <person name="Goldman G.H."/>
            <person name="Gomi K."/>
            <person name="Griffith-Jones S."/>
            <person name="Gwilliam R."/>
            <person name="Haas B."/>
            <person name="Haas H."/>
            <person name="Harris D."/>
            <person name="Horiuchi H."/>
            <person name="Huang J."/>
            <person name="Humphray S."/>
            <person name="Jimenez J."/>
            <person name="Keller N."/>
            <person name="Khouri H."/>
            <person name="Kitamoto K."/>
            <person name="Kobayashi T."/>
            <person name="Konzack S."/>
            <person name="Kulkarni R."/>
            <person name="Kumagai T."/>
            <person name="Lafon A."/>
            <person name="Latge J.P."/>
            <person name="Li W."/>
            <person name="Lord A."/>
            <person name="Lu C."/>
            <person name="Majoros W.H."/>
            <person name="May G.S."/>
            <person name="Miller B.L."/>
            <person name="Mohamoud Y."/>
            <person name="Molina M."/>
            <person name="Monod M."/>
            <person name="Mouyna I."/>
            <person name="Mulligan S."/>
            <person name="Murphy L."/>
            <person name="O'Neil S."/>
            <person name="Paulsen I."/>
            <person name="Penalva M.A."/>
            <person name="Pertea M."/>
            <person name="Price C."/>
            <person name="Pritchard B.L."/>
            <person name="Quail M.A."/>
            <person name="Rabbinowitsch E."/>
            <person name="Rawlins N."/>
            <person name="Rajandream M.A."/>
            <person name="Reichard U."/>
            <person name="Renauld H."/>
            <person name="Robson G.D."/>
            <person name="Rodriguez de Cordoba S."/>
            <person name="Rodriguez-Pena J.M."/>
            <person name="Ronning C.M."/>
            <person name="Rutter S."/>
            <person name="Salzberg S.L."/>
            <person name="Sanchez M."/>
            <person name="Sanchez-Ferrero J.C."/>
            <person name="Saunders D."/>
            <person name="Seeger K."/>
            <person name="Squares R."/>
            <person name="Squares S."/>
            <person name="Takeuchi M."/>
            <person name="Tekaia F."/>
            <person name="Turner G."/>
            <person name="Vazquez de Aldana C.R."/>
            <person name="Weidman J."/>
            <person name="White O."/>
            <person name="Woodward J."/>
            <person name="Yu J.H."/>
            <person name="Fraser C."/>
            <person name="Galagan J.E."/>
            <person name="Asai K."/>
            <person name="Machida M."/>
            <person name="Hall N."/>
            <person name="Barrell B."/>
            <person name="Denning D.W."/>
        </authorList>
    </citation>
    <scope>NUCLEOTIDE SEQUENCE [LARGE SCALE GENOMIC DNA]</scope>
    <source>
        <strain evidence="1 2">Af293</strain>
    </source>
</reference>
<sequence length="537" mass="58861">MNPKCKFVVGVDYGTTFTGVSYAFFSSPHVPSRIAYPQGNCAIQGISWGFLIEHGVPASSGTKLLLDSGVDITEFSDTVLEAATGLGIMKLPHGKIAIQVVTEFLREVYVNICRELEKHLAMLHSPLRPRDVQMEFWVTTPAVWSDQTQLKYKEAAIRAGFGPSDDSRVMGYWYATVEAAPCYLISEVSPRLSFDELTSAVCGMCGATAIDRNFYLLVSERFGAAFKNLPLTETGADSNFMGSFQTIKEEFSCSAVDKVYRLPLAMALNSPNPTFFDAENQFVLLSSNDVRGIFDPVLRGITQLIYRQIESANQEVGRFIINKIVLVGGFSQSPYLRERISKAFVVDGKLAILTPADPQTMVMRGAAIRGLGGPQPTTRKCRNHYGVERSVWIKGTGTVTGFASWVLAKGERYALNHTATQDLVVPHRAGDSLLKTSNIYGCNDANAPQRVDHPGVDLISQLMCDFAGVELAQFPQSRTGTQVEYLLSYSIEITFGARGVLKCKAVCQGRTVGETTVQLAREQWWGSLSTVLGLSMA</sequence>
<dbReference type="AlphaFoldDB" id="Q4WU20"/>
<dbReference type="OMA" id="VEDDICY"/>
<dbReference type="GO" id="GO:0005856">
    <property type="term" value="C:cytoskeleton"/>
    <property type="evidence" value="ECO:0000318"/>
    <property type="project" value="GO_Central"/>
</dbReference>
<dbReference type="GO" id="GO:0005886">
    <property type="term" value="C:plasma membrane"/>
    <property type="evidence" value="ECO:0000318"/>
    <property type="project" value="GO_Central"/>
</dbReference>
<dbReference type="PANTHER" id="PTHR42749:SF1">
    <property type="entry name" value="CELL SHAPE-DETERMINING PROTEIN MREB"/>
    <property type="match status" value="1"/>
</dbReference>
<dbReference type="OrthoDB" id="2963168at2759"/>
<dbReference type="HOGENOM" id="CLU_009958_6_5_1"/>
<evidence type="ECO:0000313" key="1">
    <source>
        <dbReference type="EMBL" id="EAL91906.2"/>
    </source>
</evidence>
<dbReference type="GeneID" id="3510924"/>
<dbReference type="RefSeq" id="XP_753944.2">
    <property type="nucleotide sequence ID" value="XM_748851.2"/>
</dbReference>
<dbReference type="Gene3D" id="3.30.420.40">
    <property type="match status" value="3"/>
</dbReference>
<dbReference type="InterPro" id="IPR043129">
    <property type="entry name" value="ATPase_NBD"/>
</dbReference>
<dbReference type="InParanoid" id="Q4WU20"/>
<dbReference type="PRINTS" id="PR00301">
    <property type="entry name" value="HEATSHOCK70"/>
</dbReference>
<keyword evidence="2" id="KW-1185">Reference proteome</keyword>
<dbReference type="STRING" id="330879.Q4WU20"/>
<organism evidence="1 2">
    <name type="scientific">Aspergillus fumigatus (strain ATCC MYA-4609 / CBS 101355 / FGSC A1100 / Af293)</name>
    <name type="common">Neosartorya fumigata</name>
    <dbReference type="NCBI Taxonomy" id="330879"/>
    <lineage>
        <taxon>Eukaryota</taxon>
        <taxon>Fungi</taxon>
        <taxon>Dikarya</taxon>
        <taxon>Ascomycota</taxon>
        <taxon>Pezizomycotina</taxon>
        <taxon>Eurotiomycetes</taxon>
        <taxon>Eurotiomycetidae</taxon>
        <taxon>Eurotiales</taxon>
        <taxon>Aspergillaceae</taxon>
        <taxon>Aspergillus</taxon>
        <taxon>Aspergillus subgen. Fumigati</taxon>
    </lineage>
</organism>
<dbReference type="PANTHER" id="PTHR42749">
    <property type="entry name" value="CELL SHAPE-DETERMINING PROTEIN MREB"/>
    <property type="match status" value="1"/>
</dbReference>
<dbReference type="Proteomes" id="UP000002530">
    <property type="component" value="Unassembled WGS sequence"/>
</dbReference>
<gene>
    <name evidence="1" type="ORF">AFUA_5G06900</name>
</gene>
<dbReference type="EMBL" id="AAHF01000003">
    <property type="protein sequence ID" value="EAL91906.2"/>
    <property type="molecule type" value="Genomic_DNA"/>
</dbReference>
<name>Q4WU20_ASPFU</name>
<comment type="caution">
    <text evidence="1">The sequence shown here is derived from an EMBL/GenBank/DDBJ whole genome shotgun (WGS) entry which is preliminary data.</text>
</comment>